<dbReference type="EnsemblPlants" id="TuG1812S0002564100.01.T01">
    <property type="protein sequence ID" value="TuG1812S0002564100.01.T01.s_cds33142"/>
    <property type="gene ID" value="TuG1812S0002564100.01"/>
</dbReference>
<dbReference type="AlphaFoldDB" id="A0A8R7RC34"/>
<proteinExistence type="predicted"/>
<dbReference type="Gramene" id="TuG1812S0002564100.01.T01">
    <property type="protein sequence ID" value="TuG1812S0002564100.01.T01.s_cds33142"/>
    <property type="gene ID" value="TuG1812S0002564100.01"/>
</dbReference>
<reference evidence="2" key="1">
    <citation type="journal article" date="2013" name="Nature">
        <title>Draft genome of the wheat A-genome progenitor Triticum urartu.</title>
        <authorList>
            <person name="Ling H.Q."/>
            <person name="Zhao S."/>
            <person name="Liu D."/>
            <person name="Wang J."/>
            <person name="Sun H."/>
            <person name="Zhang C."/>
            <person name="Fan H."/>
            <person name="Li D."/>
            <person name="Dong L."/>
            <person name="Tao Y."/>
            <person name="Gao C."/>
            <person name="Wu H."/>
            <person name="Li Y."/>
            <person name="Cui Y."/>
            <person name="Guo X."/>
            <person name="Zheng S."/>
            <person name="Wang B."/>
            <person name="Yu K."/>
            <person name="Liang Q."/>
            <person name="Yang W."/>
            <person name="Lou X."/>
            <person name="Chen J."/>
            <person name="Feng M."/>
            <person name="Jian J."/>
            <person name="Zhang X."/>
            <person name="Luo G."/>
            <person name="Jiang Y."/>
            <person name="Liu J."/>
            <person name="Wang Z."/>
            <person name="Sha Y."/>
            <person name="Zhang B."/>
            <person name="Wu H."/>
            <person name="Tang D."/>
            <person name="Shen Q."/>
            <person name="Xue P."/>
            <person name="Zou S."/>
            <person name="Wang X."/>
            <person name="Liu X."/>
            <person name="Wang F."/>
            <person name="Yang Y."/>
            <person name="An X."/>
            <person name="Dong Z."/>
            <person name="Zhang K."/>
            <person name="Zhang X."/>
            <person name="Luo M.C."/>
            <person name="Dvorak J."/>
            <person name="Tong Y."/>
            <person name="Wang J."/>
            <person name="Yang H."/>
            <person name="Li Z."/>
            <person name="Wang D."/>
            <person name="Zhang A."/>
            <person name="Wang J."/>
        </authorList>
    </citation>
    <scope>NUCLEOTIDE SEQUENCE</scope>
    <source>
        <strain evidence="2">cv. G1812</strain>
    </source>
</reference>
<reference evidence="1" key="2">
    <citation type="submission" date="2022-06" db="UniProtKB">
        <authorList>
            <consortium name="EnsemblPlants"/>
        </authorList>
    </citation>
    <scope>IDENTIFICATION</scope>
</reference>
<keyword evidence="2" id="KW-1185">Reference proteome</keyword>
<organism evidence="1 2">
    <name type="scientific">Triticum urartu</name>
    <name type="common">Red wild einkorn</name>
    <name type="synonym">Crithodium urartu</name>
    <dbReference type="NCBI Taxonomy" id="4572"/>
    <lineage>
        <taxon>Eukaryota</taxon>
        <taxon>Viridiplantae</taxon>
        <taxon>Streptophyta</taxon>
        <taxon>Embryophyta</taxon>
        <taxon>Tracheophyta</taxon>
        <taxon>Spermatophyta</taxon>
        <taxon>Magnoliopsida</taxon>
        <taxon>Liliopsida</taxon>
        <taxon>Poales</taxon>
        <taxon>Poaceae</taxon>
        <taxon>BOP clade</taxon>
        <taxon>Pooideae</taxon>
        <taxon>Triticodae</taxon>
        <taxon>Triticeae</taxon>
        <taxon>Triticinae</taxon>
        <taxon>Triticum</taxon>
    </lineage>
</organism>
<protein>
    <submittedName>
        <fullName evidence="1">Uncharacterized protein</fullName>
    </submittedName>
</protein>
<dbReference type="Proteomes" id="UP000015106">
    <property type="component" value="Unassembled WGS sequence"/>
</dbReference>
<accession>A0A8R7RC34</accession>
<evidence type="ECO:0000313" key="2">
    <source>
        <dbReference type="Proteomes" id="UP000015106"/>
    </source>
</evidence>
<name>A0A8R7RC34_TRIUA</name>
<evidence type="ECO:0000313" key="1">
    <source>
        <dbReference type="EnsemblPlants" id="TuG1812S0002564100.01.T01.s_cds33142"/>
    </source>
</evidence>
<sequence length="106" mass="11464">MQCMSARGGSARRGKGCPNGVKSKHLLLILWVFGMLLLWFCRVTVAEFVSAPLVAWSLGTISTEPRCCATLQDQVAPCVLRVHSGPFQPMPLSRGMGPCLVSVPIH</sequence>